<reference evidence="6 7" key="1">
    <citation type="journal article" date="2015" name="Genome Announc.">
        <title>Draft Genome of the Euendolithic (true boring) Cyanobacterium Mastigocoleus testarum strain BC008.</title>
        <authorList>
            <person name="Guida B.S."/>
            <person name="Garcia-Pichel F."/>
        </authorList>
    </citation>
    <scope>NUCLEOTIDE SEQUENCE [LARGE SCALE GENOMIC DNA]</scope>
    <source>
        <strain evidence="6 7">BC008</strain>
    </source>
</reference>
<protein>
    <submittedName>
        <fullName evidence="6">TetR family transcriptional regulator</fullName>
    </submittedName>
</protein>
<dbReference type="Proteomes" id="UP000053372">
    <property type="component" value="Unassembled WGS sequence"/>
</dbReference>
<dbReference type="InterPro" id="IPR036271">
    <property type="entry name" value="Tet_transcr_reg_TetR-rel_C_sf"/>
</dbReference>
<dbReference type="EMBL" id="LMTZ01000151">
    <property type="protein sequence ID" value="KST62737.1"/>
    <property type="molecule type" value="Genomic_DNA"/>
</dbReference>
<evidence type="ECO:0000256" key="2">
    <source>
        <dbReference type="ARBA" id="ARBA00023125"/>
    </source>
</evidence>
<dbReference type="GO" id="GO:0003677">
    <property type="term" value="F:DNA binding"/>
    <property type="evidence" value="ECO:0007669"/>
    <property type="project" value="UniProtKB-UniRule"/>
</dbReference>
<dbReference type="SUPFAM" id="SSF48498">
    <property type="entry name" value="Tetracyclin repressor-like, C-terminal domain"/>
    <property type="match status" value="1"/>
</dbReference>
<name>A0A0V7ZE34_9CYAN</name>
<keyword evidence="7" id="KW-1185">Reference proteome</keyword>
<keyword evidence="1" id="KW-0805">Transcription regulation</keyword>
<dbReference type="OrthoDB" id="116240at2"/>
<keyword evidence="3" id="KW-0804">Transcription</keyword>
<organism evidence="6 7">
    <name type="scientific">Mastigocoleus testarum BC008</name>
    <dbReference type="NCBI Taxonomy" id="371196"/>
    <lineage>
        <taxon>Bacteria</taxon>
        <taxon>Bacillati</taxon>
        <taxon>Cyanobacteriota</taxon>
        <taxon>Cyanophyceae</taxon>
        <taxon>Nostocales</taxon>
        <taxon>Hapalosiphonaceae</taxon>
        <taxon>Mastigocoleus</taxon>
    </lineage>
</organism>
<proteinExistence type="predicted"/>
<evidence type="ECO:0000256" key="1">
    <source>
        <dbReference type="ARBA" id="ARBA00023015"/>
    </source>
</evidence>
<dbReference type="PANTHER" id="PTHR47506">
    <property type="entry name" value="TRANSCRIPTIONAL REGULATORY PROTEIN"/>
    <property type="match status" value="1"/>
</dbReference>
<dbReference type="SUPFAM" id="SSF46689">
    <property type="entry name" value="Homeodomain-like"/>
    <property type="match status" value="1"/>
</dbReference>
<dbReference type="Pfam" id="PF00440">
    <property type="entry name" value="TetR_N"/>
    <property type="match status" value="1"/>
</dbReference>
<dbReference type="InterPro" id="IPR009057">
    <property type="entry name" value="Homeodomain-like_sf"/>
</dbReference>
<evidence type="ECO:0000259" key="5">
    <source>
        <dbReference type="PROSITE" id="PS50977"/>
    </source>
</evidence>
<feature type="domain" description="HTH tetR-type" evidence="5">
    <location>
        <begin position="6"/>
        <end position="66"/>
    </location>
</feature>
<feature type="DNA-binding region" description="H-T-H motif" evidence="4">
    <location>
        <begin position="29"/>
        <end position="48"/>
    </location>
</feature>
<evidence type="ECO:0000313" key="7">
    <source>
        <dbReference type="Proteomes" id="UP000053372"/>
    </source>
</evidence>
<accession>A0A0V7ZE34</accession>
<dbReference type="PROSITE" id="PS50977">
    <property type="entry name" value="HTH_TETR_2"/>
    <property type="match status" value="1"/>
</dbReference>
<evidence type="ECO:0000256" key="3">
    <source>
        <dbReference type="ARBA" id="ARBA00023163"/>
    </source>
</evidence>
<dbReference type="Gene3D" id="1.10.10.60">
    <property type="entry name" value="Homeodomain-like"/>
    <property type="match status" value="1"/>
</dbReference>
<dbReference type="InterPro" id="IPR011075">
    <property type="entry name" value="TetR_C"/>
</dbReference>
<dbReference type="AlphaFoldDB" id="A0A0V7ZE34"/>
<dbReference type="Pfam" id="PF16925">
    <property type="entry name" value="TetR_C_13"/>
    <property type="match status" value="1"/>
</dbReference>
<evidence type="ECO:0000256" key="4">
    <source>
        <dbReference type="PROSITE-ProRule" id="PRU00335"/>
    </source>
</evidence>
<dbReference type="RefSeq" id="WP_027840827.1">
    <property type="nucleotide sequence ID" value="NZ_LMTZ01000151.1"/>
</dbReference>
<sequence length="193" mass="21909">MARKKEFEREKVLGQAMETFWRYGYEGTSIQDLVQSMGINRGSIYDTFKDKRSLFKAALVHYSDTFVSSMFAALRTPDASKQEIIDLFYELVEKAIIDSQYKGCLITNSVVEIGHHDPEIAAHLTEEIQKVEELLYEALVRAKKKGEIQANKDPRALARHLVCSLKGLRVISKINPEKEVLLDMVDVTLSVLG</sequence>
<dbReference type="PANTHER" id="PTHR47506:SF1">
    <property type="entry name" value="HTH-TYPE TRANSCRIPTIONAL REGULATOR YJDC"/>
    <property type="match status" value="1"/>
</dbReference>
<comment type="caution">
    <text evidence="6">The sequence shown here is derived from an EMBL/GenBank/DDBJ whole genome shotgun (WGS) entry which is preliminary data.</text>
</comment>
<keyword evidence="2 4" id="KW-0238">DNA-binding</keyword>
<gene>
    <name evidence="6" type="ORF">BC008_38600</name>
</gene>
<dbReference type="Gene3D" id="1.10.357.10">
    <property type="entry name" value="Tetracycline Repressor, domain 2"/>
    <property type="match status" value="1"/>
</dbReference>
<dbReference type="PRINTS" id="PR00455">
    <property type="entry name" value="HTHTETR"/>
</dbReference>
<evidence type="ECO:0000313" key="6">
    <source>
        <dbReference type="EMBL" id="KST62737.1"/>
    </source>
</evidence>
<dbReference type="InterPro" id="IPR001647">
    <property type="entry name" value="HTH_TetR"/>
</dbReference>